<dbReference type="RefSeq" id="WP_364827880.1">
    <property type="nucleotide sequence ID" value="NZ_JBFAYM010000033.1"/>
</dbReference>
<accession>A0ABW7X482</accession>
<comment type="caution">
    <text evidence="2">The sequence shown here is derived from an EMBL/GenBank/DDBJ whole genome shotgun (WGS) entry which is preliminary data.</text>
</comment>
<evidence type="ECO:0000256" key="1">
    <source>
        <dbReference type="SAM" id="MobiDB-lite"/>
    </source>
</evidence>
<evidence type="ECO:0000313" key="3">
    <source>
        <dbReference type="Proteomes" id="UP001611415"/>
    </source>
</evidence>
<reference evidence="2 3" key="1">
    <citation type="submission" date="2024-10" db="EMBL/GenBank/DDBJ databases">
        <title>The Natural Products Discovery Center: Release of the First 8490 Sequenced Strains for Exploring Actinobacteria Biosynthetic Diversity.</title>
        <authorList>
            <person name="Kalkreuter E."/>
            <person name="Kautsar S.A."/>
            <person name="Yang D."/>
            <person name="Bader C.D."/>
            <person name="Teijaro C.N."/>
            <person name="Fluegel L."/>
            <person name="Davis C.M."/>
            <person name="Simpson J.R."/>
            <person name="Lauterbach L."/>
            <person name="Steele A.D."/>
            <person name="Gui C."/>
            <person name="Meng S."/>
            <person name="Li G."/>
            <person name="Viehrig K."/>
            <person name="Ye F."/>
            <person name="Su P."/>
            <person name="Kiefer A.F."/>
            <person name="Nichols A."/>
            <person name="Cepeda A.J."/>
            <person name="Yan W."/>
            <person name="Fan B."/>
            <person name="Jiang Y."/>
            <person name="Adhikari A."/>
            <person name="Zheng C.-J."/>
            <person name="Schuster L."/>
            <person name="Cowan T.M."/>
            <person name="Smanski M.J."/>
            <person name="Chevrette M.G."/>
            <person name="De Carvalho L.P.S."/>
            <person name="Shen B."/>
        </authorList>
    </citation>
    <scope>NUCLEOTIDE SEQUENCE [LARGE SCALE GENOMIC DNA]</scope>
    <source>
        <strain evidence="2 3">NPDC019275</strain>
    </source>
</reference>
<feature type="region of interest" description="Disordered" evidence="1">
    <location>
        <begin position="42"/>
        <end position="63"/>
    </location>
</feature>
<feature type="region of interest" description="Disordered" evidence="1">
    <location>
        <begin position="1"/>
        <end position="24"/>
    </location>
</feature>
<sequence>MRTSPNSPSARAFSSPFEDRRASSRKFVEARATPFVLSFTALDAGPISPTPAPADEPPHHRRRMLPNTLTRKATAMEVMMSCFDDAVLIDHLSCDNTAYPASSLRAAHRTMQVHLECLVGQCPAKSAAHRALEEAGRLTPDSGRQRH</sequence>
<name>A0ABW7X482_9NOCA</name>
<gene>
    <name evidence="2" type="ORF">ACH49W_21340</name>
</gene>
<keyword evidence="3" id="KW-1185">Reference proteome</keyword>
<dbReference type="Proteomes" id="UP001611415">
    <property type="component" value="Unassembled WGS sequence"/>
</dbReference>
<evidence type="ECO:0008006" key="4">
    <source>
        <dbReference type="Google" id="ProtNLM"/>
    </source>
</evidence>
<dbReference type="EMBL" id="JBIRYO010000014">
    <property type="protein sequence ID" value="MFI2475926.1"/>
    <property type="molecule type" value="Genomic_DNA"/>
</dbReference>
<evidence type="ECO:0000313" key="2">
    <source>
        <dbReference type="EMBL" id="MFI2475926.1"/>
    </source>
</evidence>
<proteinExistence type="predicted"/>
<organism evidence="2 3">
    <name type="scientific">Nocardia xishanensis</name>
    <dbReference type="NCBI Taxonomy" id="238964"/>
    <lineage>
        <taxon>Bacteria</taxon>
        <taxon>Bacillati</taxon>
        <taxon>Actinomycetota</taxon>
        <taxon>Actinomycetes</taxon>
        <taxon>Mycobacteriales</taxon>
        <taxon>Nocardiaceae</taxon>
        <taxon>Nocardia</taxon>
    </lineage>
</organism>
<protein>
    <recommendedName>
        <fullName evidence="4">DUF222 domain-containing protein</fullName>
    </recommendedName>
</protein>